<dbReference type="Proteomes" id="UP001501175">
    <property type="component" value="Unassembled WGS sequence"/>
</dbReference>
<dbReference type="InterPro" id="IPR036736">
    <property type="entry name" value="ACP-like_sf"/>
</dbReference>
<keyword evidence="1" id="KW-0596">Phosphopantetheine</keyword>
<evidence type="ECO:0000256" key="3">
    <source>
        <dbReference type="ARBA" id="ARBA00022553"/>
    </source>
</evidence>
<evidence type="ECO:0000256" key="2">
    <source>
        <dbReference type="ARBA" id="ARBA00022516"/>
    </source>
</evidence>
<keyword evidence="5" id="KW-0443">Lipid metabolism</keyword>
<protein>
    <recommendedName>
        <fullName evidence="7">Carrier domain-containing protein</fullName>
    </recommendedName>
</protein>
<dbReference type="InterPro" id="IPR006162">
    <property type="entry name" value="Ppantetheine_attach_site"/>
</dbReference>
<dbReference type="Gene3D" id="1.10.1200.10">
    <property type="entry name" value="ACP-like"/>
    <property type="match status" value="1"/>
</dbReference>
<sequence>MMKEKVVSILKGFGVDEAAIHHSNVHLTRDLGLDSLDTVDLIVQLERTFGIRIPDEDYKKLRTLEGVYTYLREEQHIDVAMAA</sequence>
<dbReference type="RefSeq" id="WP_425576758.1">
    <property type="nucleotide sequence ID" value="NZ_BAABHD010000030.1"/>
</dbReference>
<evidence type="ECO:0000259" key="7">
    <source>
        <dbReference type="PROSITE" id="PS50075"/>
    </source>
</evidence>
<accession>A0ABP8N2S9</accession>
<evidence type="ECO:0000313" key="8">
    <source>
        <dbReference type="EMBL" id="GAA4458374.1"/>
    </source>
</evidence>
<keyword evidence="4" id="KW-0276">Fatty acid metabolism</keyword>
<name>A0ABP8N2S9_9BACT</name>
<gene>
    <name evidence="8" type="ORF">GCM10023189_30520</name>
</gene>
<evidence type="ECO:0000256" key="1">
    <source>
        <dbReference type="ARBA" id="ARBA00022450"/>
    </source>
</evidence>
<organism evidence="8 9">
    <name type="scientific">Nibrella saemangeumensis</name>
    <dbReference type="NCBI Taxonomy" id="1084526"/>
    <lineage>
        <taxon>Bacteria</taxon>
        <taxon>Pseudomonadati</taxon>
        <taxon>Bacteroidota</taxon>
        <taxon>Cytophagia</taxon>
        <taxon>Cytophagales</taxon>
        <taxon>Spirosomataceae</taxon>
        <taxon>Nibrella</taxon>
    </lineage>
</organism>
<keyword evidence="3" id="KW-0597">Phosphoprotein</keyword>
<evidence type="ECO:0000256" key="6">
    <source>
        <dbReference type="ARBA" id="ARBA00023160"/>
    </source>
</evidence>
<comment type="caution">
    <text evidence="8">The sequence shown here is derived from an EMBL/GenBank/DDBJ whole genome shotgun (WGS) entry which is preliminary data.</text>
</comment>
<feature type="domain" description="Carrier" evidence="7">
    <location>
        <begin position="1"/>
        <end position="75"/>
    </location>
</feature>
<keyword evidence="9" id="KW-1185">Reference proteome</keyword>
<dbReference type="SUPFAM" id="SSF47336">
    <property type="entry name" value="ACP-like"/>
    <property type="match status" value="1"/>
</dbReference>
<reference evidence="9" key="1">
    <citation type="journal article" date="2019" name="Int. J. Syst. Evol. Microbiol.">
        <title>The Global Catalogue of Microorganisms (GCM) 10K type strain sequencing project: providing services to taxonomists for standard genome sequencing and annotation.</title>
        <authorList>
            <consortium name="The Broad Institute Genomics Platform"/>
            <consortium name="The Broad Institute Genome Sequencing Center for Infectious Disease"/>
            <person name="Wu L."/>
            <person name="Ma J."/>
        </authorList>
    </citation>
    <scope>NUCLEOTIDE SEQUENCE [LARGE SCALE GENOMIC DNA]</scope>
    <source>
        <strain evidence="9">JCM 17927</strain>
    </source>
</reference>
<evidence type="ECO:0000256" key="4">
    <source>
        <dbReference type="ARBA" id="ARBA00022832"/>
    </source>
</evidence>
<dbReference type="PANTHER" id="PTHR20863">
    <property type="entry name" value="ACYL CARRIER PROTEIN"/>
    <property type="match status" value="1"/>
</dbReference>
<dbReference type="InterPro" id="IPR003231">
    <property type="entry name" value="ACP"/>
</dbReference>
<keyword evidence="2" id="KW-0444">Lipid biosynthesis</keyword>
<evidence type="ECO:0000256" key="5">
    <source>
        <dbReference type="ARBA" id="ARBA00023098"/>
    </source>
</evidence>
<dbReference type="Pfam" id="PF00550">
    <property type="entry name" value="PP-binding"/>
    <property type="match status" value="1"/>
</dbReference>
<dbReference type="PANTHER" id="PTHR20863:SF76">
    <property type="entry name" value="CARRIER DOMAIN-CONTAINING PROTEIN"/>
    <property type="match status" value="1"/>
</dbReference>
<dbReference type="InterPro" id="IPR009081">
    <property type="entry name" value="PP-bd_ACP"/>
</dbReference>
<evidence type="ECO:0000313" key="9">
    <source>
        <dbReference type="Proteomes" id="UP001501175"/>
    </source>
</evidence>
<dbReference type="PROSITE" id="PS50075">
    <property type="entry name" value="CARRIER"/>
    <property type="match status" value="1"/>
</dbReference>
<keyword evidence="6" id="KW-0275">Fatty acid biosynthesis</keyword>
<dbReference type="EMBL" id="BAABHD010000030">
    <property type="protein sequence ID" value="GAA4458374.1"/>
    <property type="molecule type" value="Genomic_DNA"/>
</dbReference>
<proteinExistence type="predicted"/>
<dbReference type="PROSITE" id="PS00012">
    <property type="entry name" value="PHOSPHOPANTETHEINE"/>
    <property type="match status" value="1"/>
</dbReference>